<protein>
    <submittedName>
        <fullName evidence="4">Dihydroflavonol-4-reductase</fullName>
    </submittedName>
</protein>
<dbReference type="RefSeq" id="WP_097328095.1">
    <property type="nucleotide sequence ID" value="NZ_OBDY01000034.1"/>
</dbReference>
<dbReference type="EMBL" id="OBDY01000034">
    <property type="protein sequence ID" value="SNY68834.1"/>
    <property type="molecule type" value="Genomic_DNA"/>
</dbReference>
<dbReference type="GO" id="GO:0016616">
    <property type="term" value="F:oxidoreductase activity, acting on the CH-OH group of donors, NAD or NADP as acceptor"/>
    <property type="evidence" value="ECO:0007669"/>
    <property type="project" value="TreeGrafter"/>
</dbReference>
<evidence type="ECO:0000259" key="3">
    <source>
        <dbReference type="Pfam" id="PF01370"/>
    </source>
</evidence>
<dbReference type="Proteomes" id="UP000219612">
    <property type="component" value="Unassembled WGS sequence"/>
</dbReference>
<dbReference type="SUPFAM" id="SSF51735">
    <property type="entry name" value="NAD(P)-binding Rossmann-fold domains"/>
    <property type="match status" value="1"/>
</dbReference>
<comment type="similarity">
    <text evidence="2">Belongs to the NAD(P)-dependent epimerase/dehydratase family. Dihydroflavonol-4-reductase subfamily.</text>
</comment>
<keyword evidence="1" id="KW-0560">Oxidoreductase</keyword>
<dbReference type="PANTHER" id="PTHR10366:SF564">
    <property type="entry name" value="STEROL-4-ALPHA-CARBOXYLATE 3-DEHYDROGENASE, DECARBOXYLATING"/>
    <property type="match status" value="1"/>
</dbReference>
<dbReference type="Gene3D" id="3.40.50.720">
    <property type="entry name" value="NAD(P)-binding Rossmann-like Domain"/>
    <property type="match status" value="1"/>
</dbReference>
<dbReference type="Pfam" id="PF01370">
    <property type="entry name" value="Epimerase"/>
    <property type="match status" value="1"/>
</dbReference>
<feature type="domain" description="NAD-dependent epimerase/dehydratase" evidence="3">
    <location>
        <begin position="6"/>
        <end position="230"/>
    </location>
</feature>
<gene>
    <name evidence="4" type="ORF">SAMN05421748_13434</name>
</gene>
<dbReference type="OrthoDB" id="9778052at2"/>
<dbReference type="InterPro" id="IPR050425">
    <property type="entry name" value="NAD(P)_dehydrat-like"/>
</dbReference>
<evidence type="ECO:0000256" key="1">
    <source>
        <dbReference type="ARBA" id="ARBA00023002"/>
    </source>
</evidence>
<dbReference type="AlphaFoldDB" id="A0A285K898"/>
<evidence type="ECO:0000313" key="5">
    <source>
        <dbReference type="Proteomes" id="UP000219612"/>
    </source>
</evidence>
<dbReference type="PANTHER" id="PTHR10366">
    <property type="entry name" value="NAD DEPENDENT EPIMERASE/DEHYDRATASE"/>
    <property type="match status" value="1"/>
</dbReference>
<organism evidence="4 5">
    <name type="scientific">Paractinoplanes atraurantiacus</name>
    <dbReference type="NCBI Taxonomy" id="1036182"/>
    <lineage>
        <taxon>Bacteria</taxon>
        <taxon>Bacillati</taxon>
        <taxon>Actinomycetota</taxon>
        <taxon>Actinomycetes</taxon>
        <taxon>Micromonosporales</taxon>
        <taxon>Micromonosporaceae</taxon>
        <taxon>Paractinoplanes</taxon>
    </lineage>
</organism>
<dbReference type="InterPro" id="IPR036291">
    <property type="entry name" value="NAD(P)-bd_dom_sf"/>
</dbReference>
<dbReference type="InterPro" id="IPR001509">
    <property type="entry name" value="Epimerase_deHydtase"/>
</dbReference>
<proteinExistence type="inferred from homology"/>
<evidence type="ECO:0000256" key="2">
    <source>
        <dbReference type="ARBA" id="ARBA00023445"/>
    </source>
</evidence>
<accession>A0A285K898</accession>
<sequence length="297" mass="31338">MTSELVLVTGGSGFVGSYVVRRALAAGYRVRTTVRSRPVEGVESVQADLMSDEGWDEAVAGATYVLHVASPFPASQPADENDLIVPAREGTLRVLRAAKASGVRRVVLTSSFAAVGYGHGDTDRVFTEDDWTDVNGPGVQPYVKSKTLAERAAWDFAAAGGPELTVLNPTGIFGPVLGPSWSSSVDLIAAILDGTMTRIPDVTITPVDVRDLADLHLLALTHPAAAGERYIACGPDEVTLPQVAALLGHGDRPAAPGDRPRHTTNAKAVATFGWKPRPAAEMFLDTARSLSAFRQQG</sequence>
<name>A0A285K898_9ACTN</name>
<reference evidence="4 5" key="1">
    <citation type="submission" date="2017-09" db="EMBL/GenBank/DDBJ databases">
        <authorList>
            <person name="Ehlers B."/>
            <person name="Leendertz F.H."/>
        </authorList>
    </citation>
    <scope>NUCLEOTIDE SEQUENCE [LARGE SCALE GENOMIC DNA]</scope>
    <source>
        <strain evidence="4 5">CGMCC 4.6857</strain>
    </source>
</reference>
<keyword evidence="5" id="KW-1185">Reference proteome</keyword>
<evidence type="ECO:0000313" key="4">
    <source>
        <dbReference type="EMBL" id="SNY68834.1"/>
    </source>
</evidence>